<dbReference type="InterPro" id="IPR023606">
    <property type="entry name" value="CoA-Trfase_III_dom_1_sf"/>
</dbReference>
<name>W9GJK9_9MICO</name>
<dbReference type="PANTHER" id="PTHR48228:SF5">
    <property type="entry name" value="ALPHA-METHYLACYL-COA RACEMASE"/>
    <property type="match status" value="1"/>
</dbReference>
<keyword evidence="2" id="KW-1185">Reference proteome</keyword>
<dbReference type="PANTHER" id="PTHR48228">
    <property type="entry name" value="SUCCINYL-COA--D-CITRAMALATE COA-TRANSFERASE"/>
    <property type="match status" value="1"/>
</dbReference>
<comment type="caution">
    <text evidence="1">The sequence shown here is derived from an EMBL/GenBank/DDBJ whole genome shotgun (WGS) entry which is preliminary data.</text>
</comment>
<dbReference type="AlphaFoldDB" id="W9GJK9"/>
<dbReference type="InterPro" id="IPR003673">
    <property type="entry name" value="CoA-Trfase_fam_III"/>
</dbReference>
<gene>
    <name evidence="1" type="ORF">N864_05200</name>
</gene>
<dbReference type="Pfam" id="PF02515">
    <property type="entry name" value="CoA_transf_3"/>
    <property type="match status" value="1"/>
</dbReference>
<dbReference type="Gene3D" id="3.40.50.10540">
    <property type="entry name" value="Crotonobetainyl-coa:carnitine coa-transferase, domain 1"/>
    <property type="match status" value="1"/>
</dbReference>
<dbReference type="InterPro" id="IPR044855">
    <property type="entry name" value="CoA-Trfase_III_dom3_sf"/>
</dbReference>
<dbReference type="EMBL" id="AWQS01000121">
    <property type="protein sequence ID" value="EWT05342.1"/>
    <property type="molecule type" value="Genomic_DNA"/>
</dbReference>
<dbReference type="Gene3D" id="3.30.1540.10">
    <property type="entry name" value="formyl-coa transferase, domain 3"/>
    <property type="match status" value="1"/>
</dbReference>
<proteinExistence type="predicted"/>
<dbReference type="Proteomes" id="UP000019494">
    <property type="component" value="Unassembled WGS sequence"/>
</dbReference>
<sequence>MSERVVGSERPLAGLFVVEAASFVAGPSAGMSLAQMGAEVVRVDPPSGGSDAGRWPLSANGSSLFWANLNKGKRSVAIDYRTPEGHELLVALATRPGPGAGLFMDNMVGRRRVTYEELVAQRGDVIQVHIQGRANGGPAVDYTINAEVGVPQMTGPEDSARPVNHVVPVWDLVTGMTAVSSMLAALTRRRETGEGAKVDIALADVALSGVGAMGWLAEAELARRARPRQGNHMFGAFGNDFVTSDGRPVMVVALTPGQWRALRDVTETGDVFGALEKALDANLDLETDRYRLRETISAVLRPWFAQRDYATVSALLTQAHVLWSPYRDTFEAASEARRDPDSVATEIDQPGIGRMLATGSPVRWGDERTGPVPAPRLGDDTEAVLSTMLGLTQTELGGLHARGIVGLGEREPGRG</sequence>
<organism evidence="1 2">
    <name type="scientific">Intrasporangium chromatireducens Q5-1</name>
    <dbReference type="NCBI Taxonomy" id="584657"/>
    <lineage>
        <taxon>Bacteria</taxon>
        <taxon>Bacillati</taxon>
        <taxon>Actinomycetota</taxon>
        <taxon>Actinomycetes</taxon>
        <taxon>Micrococcales</taxon>
        <taxon>Intrasporangiaceae</taxon>
        <taxon>Intrasporangium</taxon>
    </lineage>
</organism>
<reference evidence="2" key="1">
    <citation type="submission" date="2013-08" db="EMBL/GenBank/DDBJ databases">
        <title>Intrasporangium oryzae NRRL B-24470.</title>
        <authorList>
            <person name="Liu H."/>
            <person name="Wang G."/>
        </authorList>
    </citation>
    <scope>NUCLEOTIDE SEQUENCE [LARGE SCALE GENOMIC DNA]</scope>
    <source>
        <strain evidence="2">Q5-1</strain>
    </source>
</reference>
<accession>W9GJK9</accession>
<evidence type="ECO:0000313" key="2">
    <source>
        <dbReference type="Proteomes" id="UP000019494"/>
    </source>
</evidence>
<dbReference type="RefSeq" id="WP_034717800.1">
    <property type="nucleotide sequence ID" value="NZ_AWQS01000121.1"/>
</dbReference>
<dbReference type="PATRIC" id="fig|584657.3.peg.2766"/>
<evidence type="ECO:0000313" key="1">
    <source>
        <dbReference type="EMBL" id="EWT05342.1"/>
    </source>
</evidence>
<dbReference type="OrthoDB" id="9797653at2"/>
<dbReference type="GO" id="GO:0003824">
    <property type="term" value="F:catalytic activity"/>
    <property type="evidence" value="ECO:0007669"/>
    <property type="project" value="InterPro"/>
</dbReference>
<dbReference type="InterPro" id="IPR050509">
    <property type="entry name" value="CoA-transferase_III"/>
</dbReference>
<protein>
    <submittedName>
        <fullName evidence="1">Dehydratase</fullName>
    </submittedName>
</protein>
<dbReference type="SUPFAM" id="SSF89796">
    <property type="entry name" value="CoA-transferase family III (CaiB/BaiF)"/>
    <property type="match status" value="1"/>
</dbReference>